<sequence length="505" mass="58970">MTNDIKSASTEFCSPDSDTEKQPNDLNLEEDNNNNSSANSPLSVSEDSHDDYEEKEVNNDHYLVHAETNNIDSYIDNGMTEHIGDIQLSTNNKTSTQSDENWFTEQKRDFNTPAPNNDENFNGGIDQFIETAHSQGYNCLDLTKKCINEFPSKLLKFDTLEYLYLEGNELKTLPENIFVQLVVLKWLDLRNNHLHNVPNKGLEKHMALRYLLLGGNLIKTLPSELGKVKTLSALNLDGNPLEFPPLDVIKQGLKAIQIFLREEHIRQSKIAHRELDSDDENYDQERDISLINDIWASDDDDGNGRKQPIKKPQQLSKLNNTKATDSFVSRANEEQRLFKLKQRNIKIDEELQKSKNSELLQDWKEKYRESQKLVRRKRLIKGKDYQESVKTAPFGIDPNYLDIMNKDQQKFVEDAVKFESKRNRSPETAYREEEERQQRDIQIQKRIRQITSNMLQRQKQPKGNASEEKRQAELELRERSYAGEKRTFRFSREQEEMKPPFVQDR</sequence>
<organism evidence="4 6">
    <name type="scientific">Didymodactylos carnosus</name>
    <dbReference type="NCBI Taxonomy" id="1234261"/>
    <lineage>
        <taxon>Eukaryota</taxon>
        <taxon>Metazoa</taxon>
        <taxon>Spiralia</taxon>
        <taxon>Gnathifera</taxon>
        <taxon>Rotifera</taxon>
        <taxon>Eurotatoria</taxon>
        <taxon>Bdelloidea</taxon>
        <taxon>Philodinida</taxon>
        <taxon>Philodinidae</taxon>
        <taxon>Didymodactylos</taxon>
    </lineage>
</organism>
<keyword evidence="2" id="KW-0677">Repeat</keyword>
<dbReference type="PANTHER" id="PTHR48051">
    <property type="match status" value="1"/>
</dbReference>
<feature type="region of interest" description="Disordered" evidence="3">
    <location>
        <begin position="1"/>
        <end position="54"/>
    </location>
</feature>
<protein>
    <recommendedName>
        <fullName evidence="7">Leucine-rich repeat-containing protein 27</fullName>
    </recommendedName>
</protein>
<dbReference type="SMART" id="SM00369">
    <property type="entry name" value="LRR_TYP"/>
    <property type="match status" value="3"/>
</dbReference>
<dbReference type="OrthoDB" id="2021138at2759"/>
<evidence type="ECO:0000313" key="5">
    <source>
        <dbReference type="EMBL" id="CAF3732766.1"/>
    </source>
</evidence>
<keyword evidence="6" id="KW-1185">Reference proteome</keyword>
<dbReference type="SUPFAM" id="SSF52075">
    <property type="entry name" value="Outer arm dynein light chain 1"/>
    <property type="match status" value="1"/>
</dbReference>
<name>A0A814DN58_9BILA</name>
<feature type="compositionally biased region" description="Polar residues" evidence="3">
    <location>
        <begin position="453"/>
        <end position="463"/>
    </location>
</feature>
<dbReference type="Proteomes" id="UP000663829">
    <property type="component" value="Unassembled WGS sequence"/>
</dbReference>
<dbReference type="InterPro" id="IPR032675">
    <property type="entry name" value="LRR_dom_sf"/>
</dbReference>
<dbReference type="Proteomes" id="UP000681722">
    <property type="component" value="Unassembled WGS sequence"/>
</dbReference>
<dbReference type="Pfam" id="PF13855">
    <property type="entry name" value="LRR_8"/>
    <property type="match status" value="1"/>
</dbReference>
<keyword evidence="1" id="KW-0433">Leucine-rich repeat</keyword>
<dbReference type="PROSITE" id="PS51450">
    <property type="entry name" value="LRR"/>
    <property type="match status" value="1"/>
</dbReference>
<feature type="region of interest" description="Disordered" evidence="3">
    <location>
        <begin position="453"/>
        <end position="505"/>
    </location>
</feature>
<dbReference type="InterPro" id="IPR003591">
    <property type="entry name" value="Leu-rich_rpt_typical-subtyp"/>
</dbReference>
<evidence type="ECO:0000313" key="6">
    <source>
        <dbReference type="Proteomes" id="UP000663829"/>
    </source>
</evidence>
<feature type="compositionally biased region" description="Low complexity" evidence="3">
    <location>
        <begin position="33"/>
        <end position="45"/>
    </location>
</feature>
<evidence type="ECO:0000256" key="2">
    <source>
        <dbReference type="ARBA" id="ARBA00022737"/>
    </source>
</evidence>
<dbReference type="Gene3D" id="3.80.10.10">
    <property type="entry name" value="Ribonuclease Inhibitor"/>
    <property type="match status" value="1"/>
</dbReference>
<accession>A0A814DN58</accession>
<dbReference type="InterPro" id="IPR050216">
    <property type="entry name" value="LRR_domain-containing"/>
</dbReference>
<feature type="compositionally biased region" description="Polar residues" evidence="3">
    <location>
        <begin position="1"/>
        <end position="12"/>
    </location>
</feature>
<evidence type="ECO:0008006" key="7">
    <source>
        <dbReference type="Google" id="ProtNLM"/>
    </source>
</evidence>
<dbReference type="AlphaFoldDB" id="A0A814DN58"/>
<dbReference type="GO" id="GO:0005737">
    <property type="term" value="C:cytoplasm"/>
    <property type="evidence" value="ECO:0007669"/>
    <property type="project" value="TreeGrafter"/>
</dbReference>
<comment type="caution">
    <text evidence="4">The sequence shown here is derived from an EMBL/GenBank/DDBJ whole genome shotgun (WGS) entry which is preliminary data.</text>
</comment>
<proteinExistence type="predicted"/>
<dbReference type="PANTHER" id="PTHR48051:SF1">
    <property type="entry name" value="RAS SUPPRESSOR PROTEIN 1"/>
    <property type="match status" value="1"/>
</dbReference>
<feature type="region of interest" description="Disordered" evidence="3">
    <location>
        <begin position="422"/>
        <end position="441"/>
    </location>
</feature>
<feature type="compositionally biased region" description="Basic and acidic residues" evidence="3">
    <location>
        <begin position="465"/>
        <end position="505"/>
    </location>
</feature>
<dbReference type="EMBL" id="CAJOBC010002428">
    <property type="protein sequence ID" value="CAF3732766.1"/>
    <property type="molecule type" value="Genomic_DNA"/>
</dbReference>
<dbReference type="EMBL" id="CAJNOQ010002429">
    <property type="protein sequence ID" value="CAF0957929.1"/>
    <property type="molecule type" value="Genomic_DNA"/>
</dbReference>
<gene>
    <name evidence="4" type="ORF">GPM918_LOCUS11600</name>
    <name evidence="5" type="ORF">SRO942_LOCUS11598</name>
</gene>
<evidence type="ECO:0000256" key="1">
    <source>
        <dbReference type="ARBA" id="ARBA00022614"/>
    </source>
</evidence>
<evidence type="ECO:0000313" key="4">
    <source>
        <dbReference type="EMBL" id="CAF0957929.1"/>
    </source>
</evidence>
<dbReference type="InterPro" id="IPR001611">
    <property type="entry name" value="Leu-rich_rpt"/>
</dbReference>
<evidence type="ECO:0000256" key="3">
    <source>
        <dbReference type="SAM" id="MobiDB-lite"/>
    </source>
</evidence>
<reference evidence="4" key="1">
    <citation type="submission" date="2021-02" db="EMBL/GenBank/DDBJ databases">
        <authorList>
            <person name="Nowell W R."/>
        </authorList>
    </citation>
    <scope>NUCLEOTIDE SEQUENCE</scope>
</reference>